<protein>
    <submittedName>
        <fullName evidence="1">Uncharacterized protein</fullName>
    </submittedName>
</protein>
<evidence type="ECO:0000313" key="2">
    <source>
        <dbReference type="Proteomes" id="UP001213000"/>
    </source>
</evidence>
<dbReference type="EMBL" id="JANIEX010000533">
    <property type="protein sequence ID" value="KAJ3565860.1"/>
    <property type="molecule type" value="Genomic_DNA"/>
</dbReference>
<evidence type="ECO:0000313" key="1">
    <source>
        <dbReference type="EMBL" id="KAJ3565860.1"/>
    </source>
</evidence>
<keyword evidence="2" id="KW-1185">Reference proteome</keyword>
<proteinExistence type="predicted"/>
<dbReference type="Proteomes" id="UP001213000">
    <property type="component" value="Unassembled WGS sequence"/>
</dbReference>
<reference evidence="1" key="1">
    <citation type="submission" date="2022-07" db="EMBL/GenBank/DDBJ databases">
        <title>Genome Sequence of Leucocoprinus birnbaumii.</title>
        <authorList>
            <person name="Buettner E."/>
        </authorList>
    </citation>
    <scope>NUCLEOTIDE SEQUENCE</scope>
    <source>
        <strain evidence="1">VT141</strain>
    </source>
</reference>
<accession>A0AAD5YUT7</accession>
<gene>
    <name evidence="1" type="ORF">NP233_g7371</name>
</gene>
<organism evidence="1 2">
    <name type="scientific">Leucocoprinus birnbaumii</name>
    <dbReference type="NCBI Taxonomy" id="56174"/>
    <lineage>
        <taxon>Eukaryota</taxon>
        <taxon>Fungi</taxon>
        <taxon>Dikarya</taxon>
        <taxon>Basidiomycota</taxon>
        <taxon>Agaricomycotina</taxon>
        <taxon>Agaricomycetes</taxon>
        <taxon>Agaricomycetidae</taxon>
        <taxon>Agaricales</taxon>
        <taxon>Agaricineae</taxon>
        <taxon>Agaricaceae</taxon>
        <taxon>Leucocoprinus</taxon>
    </lineage>
</organism>
<sequence>MKLKKLLQAGLLGMILRLINLRSAYINLCWKRLKLIVTSFLCLDAAVASENITLYGVVGTYTEELPVSNIASYSMSPLSVYPDGKTAYVQVEAVTAVVRIDGSAEIFPPTPTTTTEVISTPTPVTYIVNADASGYEVHFTDTSNPRNPAPAFEKCVYSDTTRAVCVDVWTLSGGATQTTLTWTGAPSPIYTLVDSELAQRTPNQTSTAQKQVKIEHELLVICLGGLLSGFGLSGLF</sequence>
<dbReference type="AlphaFoldDB" id="A0AAD5YUT7"/>
<name>A0AAD5YUT7_9AGAR</name>
<comment type="caution">
    <text evidence="1">The sequence shown here is derived from an EMBL/GenBank/DDBJ whole genome shotgun (WGS) entry which is preliminary data.</text>
</comment>